<dbReference type="GO" id="GO:0015280">
    <property type="term" value="F:ligand-gated sodium channel activity"/>
    <property type="evidence" value="ECO:0007669"/>
    <property type="project" value="TreeGrafter"/>
</dbReference>
<accession>A0A835G622</accession>
<evidence type="ECO:0000256" key="10">
    <source>
        <dbReference type="ARBA" id="ARBA00023201"/>
    </source>
</evidence>
<evidence type="ECO:0000256" key="12">
    <source>
        <dbReference type="RuleBase" id="RU000679"/>
    </source>
</evidence>
<evidence type="ECO:0000256" key="11">
    <source>
        <dbReference type="ARBA" id="ARBA00023303"/>
    </source>
</evidence>
<evidence type="ECO:0000256" key="6">
    <source>
        <dbReference type="ARBA" id="ARBA00022989"/>
    </source>
</evidence>
<evidence type="ECO:0000313" key="14">
    <source>
        <dbReference type="EMBL" id="KAF9406695.1"/>
    </source>
</evidence>
<keyword evidence="7" id="KW-0915">Sodium</keyword>
<feature type="transmembrane region" description="Helical" evidence="13">
    <location>
        <begin position="26"/>
        <end position="46"/>
    </location>
</feature>
<keyword evidence="4 12" id="KW-0894">Sodium channel</keyword>
<dbReference type="Pfam" id="PF00858">
    <property type="entry name" value="ASC"/>
    <property type="match status" value="1"/>
</dbReference>
<evidence type="ECO:0000256" key="5">
    <source>
        <dbReference type="ARBA" id="ARBA00022692"/>
    </source>
</evidence>
<evidence type="ECO:0000256" key="2">
    <source>
        <dbReference type="ARBA" id="ARBA00007193"/>
    </source>
</evidence>
<comment type="similarity">
    <text evidence="2 12">Belongs to the amiloride-sensitive sodium channel (TC 1.A.6) family.</text>
</comment>
<sequence length="443" mass="50969">MSSLQLLKHAQFHGANQLGDKASRYIWGPTLLILLGPAIALVVLTVNRYLDRPTFMVRHDKFLEKRNFPSVIVCPEVNFVEQKMDNFLARLNYPPGTNATIIKKILPQLSAFYSLDMLYELPDLIRVEHVLDYNGISVETAGRCRWNRRIVNCSELFQMEFTGDGFCCVYREMESHGLNIKKSSPRRTWYTKLFGYTSGLMLALNQSQILTSVDLSYKWVALETGNHFVDITMNGTAVSPGSEHWIAYYTTGYQIALGAKTLHPSLRRCNMASEKLKYFPQYSQKYCTLEKEIANTLDKCKCVRNNHPRPPGTSRCRAAMLRCATQAMISYDSLSTDCPMTCDTKKATMKSSRFDLDETVRTVEPFYQGLNFKTVTVVRVFIQSRKRPTVERWTFYDYIDLFSQLGGMFSVFFGCSVLTLLALLQIVWRALYRRCLKFWSTTE</sequence>
<dbReference type="AlphaFoldDB" id="A0A835G622"/>
<feature type="transmembrane region" description="Helical" evidence="13">
    <location>
        <begin position="405"/>
        <end position="428"/>
    </location>
</feature>
<comment type="caution">
    <text evidence="14">The sequence shown here is derived from an EMBL/GenBank/DDBJ whole genome shotgun (WGS) entry which is preliminary data.</text>
</comment>
<evidence type="ECO:0000256" key="1">
    <source>
        <dbReference type="ARBA" id="ARBA00004141"/>
    </source>
</evidence>
<keyword evidence="3 12" id="KW-0813">Transport</keyword>
<organism evidence="14 15">
    <name type="scientific">Spodoptera exigua</name>
    <name type="common">Beet armyworm</name>
    <name type="synonym">Noctua fulgens</name>
    <dbReference type="NCBI Taxonomy" id="7107"/>
    <lineage>
        <taxon>Eukaryota</taxon>
        <taxon>Metazoa</taxon>
        <taxon>Ecdysozoa</taxon>
        <taxon>Arthropoda</taxon>
        <taxon>Hexapoda</taxon>
        <taxon>Insecta</taxon>
        <taxon>Pterygota</taxon>
        <taxon>Neoptera</taxon>
        <taxon>Endopterygota</taxon>
        <taxon>Lepidoptera</taxon>
        <taxon>Glossata</taxon>
        <taxon>Ditrysia</taxon>
        <taxon>Noctuoidea</taxon>
        <taxon>Noctuidae</taxon>
        <taxon>Amphipyrinae</taxon>
        <taxon>Spodoptera</taxon>
    </lineage>
</organism>
<gene>
    <name evidence="14" type="ORF">HW555_013019</name>
</gene>
<evidence type="ECO:0000256" key="4">
    <source>
        <dbReference type="ARBA" id="ARBA00022461"/>
    </source>
</evidence>
<dbReference type="EMBL" id="JACKWZ010000559">
    <property type="protein sequence ID" value="KAF9406695.1"/>
    <property type="molecule type" value="Genomic_DNA"/>
</dbReference>
<keyword evidence="15" id="KW-1185">Reference proteome</keyword>
<evidence type="ECO:0000256" key="13">
    <source>
        <dbReference type="SAM" id="Phobius"/>
    </source>
</evidence>
<keyword evidence="9 13" id="KW-0472">Membrane</keyword>
<comment type="subcellular location">
    <subcellularLocation>
        <location evidence="1">Membrane</location>
        <topology evidence="1">Multi-pass membrane protein</topology>
    </subcellularLocation>
</comment>
<dbReference type="GO" id="GO:0005886">
    <property type="term" value="C:plasma membrane"/>
    <property type="evidence" value="ECO:0007669"/>
    <property type="project" value="TreeGrafter"/>
</dbReference>
<keyword evidence="10 12" id="KW-0739">Sodium transport</keyword>
<dbReference type="InterPro" id="IPR001873">
    <property type="entry name" value="ENaC"/>
</dbReference>
<keyword evidence="5 12" id="KW-0812">Transmembrane</keyword>
<dbReference type="Gene3D" id="1.10.287.770">
    <property type="entry name" value="YojJ-like"/>
    <property type="match status" value="1"/>
</dbReference>
<keyword evidence="11 12" id="KW-0407">Ion channel</keyword>
<dbReference type="Gene3D" id="1.10.287.820">
    <property type="entry name" value="Acid-sensing ion channel domain"/>
    <property type="match status" value="1"/>
</dbReference>
<dbReference type="PANTHER" id="PTHR11690:SF300">
    <property type="entry name" value="PICKPOCKET PROTEIN 19"/>
    <property type="match status" value="1"/>
</dbReference>
<dbReference type="Proteomes" id="UP000648187">
    <property type="component" value="Unassembled WGS sequence"/>
</dbReference>
<evidence type="ECO:0000256" key="9">
    <source>
        <dbReference type="ARBA" id="ARBA00023136"/>
    </source>
</evidence>
<dbReference type="PANTHER" id="PTHR11690">
    <property type="entry name" value="AMILORIDE-SENSITIVE SODIUM CHANNEL-RELATED"/>
    <property type="match status" value="1"/>
</dbReference>
<proteinExistence type="inferred from homology"/>
<evidence type="ECO:0000313" key="15">
    <source>
        <dbReference type="Proteomes" id="UP000648187"/>
    </source>
</evidence>
<evidence type="ECO:0000256" key="7">
    <source>
        <dbReference type="ARBA" id="ARBA00023053"/>
    </source>
</evidence>
<reference evidence="14" key="1">
    <citation type="submission" date="2020-08" db="EMBL/GenBank/DDBJ databases">
        <title>Spodoptera exigua strain:BAW_Kor-Di-RS1 Genome sequencing and assembly.</title>
        <authorList>
            <person name="Kim J."/>
            <person name="Nam H.Y."/>
            <person name="Kwon M."/>
            <person name="Choi J.H."/>
            <person name="Cho S.R."/>
            <person name="Kim G.-H."/>
        </authorList>
    </citation>
    <scope>NUCLEOTIDE SEQUENCE</scope>
    <source>
        <strain evidence="14">BAW_Kor-Di-RS1</strain>
        <tissue evidence="14">Whole-body</tissue>
    </source>
</reference>
<keyword evidence="8 12" id="KW-0406">Ion transport</keyword>
<evidence type="ECO:0000256" key="3">
    <source>
        <dbReference type="ARBA" id="ARBA00022448"/>
    </source>
</evidence>
<keyword evidence="6 13" id="KW-1133">Transmembrane helix</keyword>
<evidence type="ECO:0000256" key="8">
    <source>
        <dbReference type="ARBA" id="ARBA00023065"/>
    </source>
</evidence>
<name>A0A835G622_SPOEX</name>
<protein>
    <submittedName>
        <fullName evidence="14">Uncharacterized protein</fullName>
    </submittedName>
</protein>